<dbReference type="AlphaFoldDB" id="A0AAJ6HTY3"/>
<evidence type="ECO:0000313" key="3">
    <source>
        <dbReference type="Proteomes" id="UP001235874"/>
    </source>
</evidence>
<feature type="compositionally biased region" description="Basic and acidic residues" evidence="1">
    <location>
        <begin position="26"/>
        <end position="44"/>
    </location>
</feature>
<keyword evidence="3" id="KW-1185">Reference proteome</keyword>
<protein>
    <submittedName>
        <fullName evidence="2">Uncharacterized protein</fullName>
    </submittedName>
</protein>
<feature type="region of interest" description="Disordered" evidence="1">
    <location>
        <begin position="23"/>
        <end position="78"/>
    </location>
</feature>
<proteinExistence type="predicted"/>
<organism evidence="2 3">
    <name type="scientific">Micromonospora profundi</name>
    <dbReference type="NCBI Taxonomy" id="1420889"/>
    <lineage>
        <taxon>Bacteria</taxon>
        <taxon>Bacillati</taxon>
        <taxon>Actinomycetota</taxon>
        <taxon>Actinomycetes</taxon>
        <taxon>Micromonosporales</taxon>
        <taxon>Micromonosporaceae</taxon>
        <taxon>Micromonospora</taxon>
    </lineage>
</organism>
<dbReference type="RefSeq" id="WP_306271742.1">
    <property type="nucleotide sequence ID" value="NZ_CP130472.1"/>
</dbReference>
<gene>
    <name evidence="2" type="ORF">Q3V37_24390</name>
</gene>
<sequence>MGRRGRKGADDAASGIIAKAASAAMREAKEVGPKAADDAAEAARRAVPGPAGKIPLKPPNSRHNLDSIRPKNPSKEVNTVVLPGTDVAKDLDDIAAGRAKWDPERQRYEVNGRTYAVEPSGTVFPEAGPGLEQLSRAEYGALKEYIAAGGDIEKAKAAMARNPFLTEAAQERALDVFRHHKSYRG</sequence>
<evidence type="ECO:0000313" key="2">
    <source>
        <dbReference type="EMBL" id="WLS44498.1"/>
    </source>
</evidence>
<dbReference type="KEGG" id="mprn:Q3V37_24390"/>
<evidence type="ECO:0000256" key="1">
    <source>
        <dbReference type="SAM" id="MobiDB-lite"/>
    </source>
</evidence>
<dbReference type="EMBL" id="CP130472">
    <property type="protein sequence ID" value="WLS44498.1"/>
    <property type="molecule type" value="Genomic_DNA"/>
</dbReference>
<dbReference type="Proteomes" id="UP001235874">
    <property type="component" value="Chromosome"/>
</dbReference>
<name>A0AAJ6HTY3_9ACTN</name>
<accession>A0AAJ6HTY3</accession>
<reference evidence="2 3" key="1">
    <citation type="submission" date="2023-07" db="EMBL/GenBank/DDBJ databases">
        <title>Micromonospora profundi TRM 95458 converts glycerol to a new osmotic compound.</title>
        <authorList>
            <person name="Lu D."/>
        </authorList>
    </citation>
    <scope>NUCLEOTIDE SEQUENCE [LARGE SCALE GENOMIC DNA]</scope>
    <source>
        <strain evidence="2 3">TRM95458</strain>
    </source>
</reference>